<dbReference type="AlphaFoldDB" id="A0A7X0VEI2"/>
<feature type="region of interest" description="Disordered" evidence="2">
    <location>
        <begin position="175"/>
        <end position="279"/>
    </location>
</feature>
<dbReference type="InterPro" id="IPR013249">
    <property type="entry name" value="RNA_pol_sigma70_r4_t2"/>
</dbReference>
<feature type="compositionally biased region" description="Gly residues" evidence="2">
    <location>
        <begin position="260"/>
        <end position="272"/>
    </location>
</feature>
<dbReference type="InterPro" id="IPR007627">
    <property type="entry name" value="RNA_pol_sigma70_r2"/>
</dbReference>
<proteinExistence type="predicted"/>
<dbReference type="InterPro" id="IPR013325">
    <property type="entry name" value="RNA_pol_sigma_r2"/>
</dbReference>
<dbReference type="GO" id="GO:0006352">
    <property type="term" value="P:DNA-templated transcription initiation"/>
    <property type="evidence" value="ECO:0007669"/>
    <property type="project" value="InterPro"/>
</dbReference>
<feature type="compositionally biased region" description="Low complexity" evidence="2">
    <location>
        <begin position="229"/>
        <end position="242"/>
    </location>
</feature>
<feature type="domain" description="RNA polymerase sigma factor 70 region 4 type 2" evidence="4">
    <location>
        <begin position="116"/>
        <end position="166"/>
    </location>
</feature>
<dbReference type="GO" id="GO:0016987">
    <property type="term" value="F:sigma factor activity"/>
    <property type="evidence" value="ECO:0007669"/>
    <property type="project" value="InterPro"/>
</dbReference>
<gene>
    <name evidence="5" type="ORF">H7C19_02650</name>
</gene>
<dbReference type="PANTHER" id="PTHR30173:SF36">
    <property type="entry name" value="ECF RNA POLYMERASE SIGMA FACTOR SIGJ"/>
    <property type="match status" value="1"/>
</dbReference>
<dbReference type="Gene3D" id="1.10.1740.10">
    <property type="match status" value="1"/>
</dbReference>
<dbReference type="SUPFAM" id="SSF54427">
    <property type="entry name" value="NTF2-like"/>
    <property type="match status" value="1"/>
</dbReference>
<evidence type="ECO:0000259" key="4">
    <source>
        <dbReference type="Pfam" id="PF08281"/>
    </source>
</evidence>
<name>A0A7X0VEI2_9BACL</name>
<dbReference type="InterPro" id="IPR013324">
    <property type="entry name" value="RNA_pol_sigma_r3/r4-like"/>
</dbReference>
<comment type="subunit">
    <text evidence="1">Interacts transiently with the RNA polymerase catalytic core formed by RpoA, RpoB, RpoC and RpoZ (2 alpha, 1 beta, 1 beta' and 1 omega subunit) to form the RNA polymerase holoenzyme that can initiate transcription.</text>
</comment>
<protein>
    <submittedName>
        <fullName evidence="5">Sigma-70 family RNA polymerase sigma factor</fullName>
    </submittedName>
</protein>
<reference evidence="5 6" key="1">
    <citation type="submission" date="2020-08" db="EMBL/GenBank/DDBJ databases">
        <title>Cohnella phylogeny.</title>
        <authorList>
            <person name="Dunlap C."/>
        </authorList>
    </citation>
    <scope>NUCLEOTIDE SEQUENCE [LARGE SCALE GENOMIC DNA]</scope>
    <source>
        <strain evidence="5 6">DSM 28246</strain>
    </source>
</reference>
<dbReference type="InterPro" id="IPR032710">
    <property type="entry name" value="NTF2-like_dom_sf"/>
</dbReference>
<dbReference type="NCBIfam" id="TIGR02937">
    <property type="entry name" value="sigma70-ECF"/>
    <property type="match status" value="1"/>
</dbReference>
<feature type="compositionally biased region" description="Basic and acidic residues" evidence="2">
    <location>
        <begin position="214"/>
        <end position="225"/>
    </location>
</feature>
<dbReference type="Proteomes" id="UP000547209">
    <property type="component" value="Unassembled WGS sequence"/>
</dbReference>
<dbReference type="InterPro" id="IPR052704">
    <property type="entry name" value="ECF_Sigma-70_Domain"/>
</dbReference>
<accession>A0A7X0VEI2</accession>
<evidence type="ECO:0000256" key="2">
    <source>
        <dbReference type="SAM" id="MobiDB-lite"/>
    </source>
</evidence>
<dbReference type="EMBL" id="JACJVP010000002">
    <property type="protein sequence ID" value="MBB6669579.1"/>
    <property type="molecule type" value="Genomic_DNA"/>
</dbReference>
<sequence length="411" mass="43997">MGESARSDVEQWYETYRRQMFNLAYRLLGIVSDAEDAVQDVFVALAAVPQGKEAAIRHPRAYLSKLIANRCLNVLKSARRRRESYVGEWLPEPIVESRSALPHEAAELDESMSYAFLVLLERLTPTERAVFVLREALQFEYAEIGEMLGKSEANCRQLFSRSKRKLTEKIAEPAREAAEAAARDAERKRLAAGPEAGAPSAGHAGGEVRPSAGQEERQRGGEHGGGEGLLSAGKEAEAPSSGHNGGGGLLSAGPEEGRRGGGTAASGGGGAGRAPAASSSYALEEERVRRFIAAFRLGRADELARLLTQDAVLVSDGGGKTRAAIKPIYTRPRVIALLAAMASGTYLNAEMTVSRVNGRPGITLWIDGVLKGVIILAWNSGAEDIAEAPLLTNLYFVVNPDKLAHLKLLEG</sequence>
<feature type="compositionally biased region" description="Basic and acidic residues" evidence="2">
    <location>
        <begin position="175"/>
        <end position="189"/>
    </location>
</feature>
<dbReference type="SUPFAM" id="SSF88946">
    <property type="entry name" value="Sigma2 domain of RNA polymerase sigma factors"/>
    <property type="match status" value="1"/>
</dbReference>
<dbReference type="Pfam" id="PF04542">
    <property type="entry name" value="Sigma70_r2"/>
    <property type="match status" value="1"/>
</dbReference>
<dbReference type="InterPro" id="IPR014284">
    <property type="entry name" value="RNA_pol_sigma-70_dom"/>
</dbReference>
<dbReference type="Pfam" id="PF08281">
    <property type="entry name" value="Sigma70_r4_2"/>
    <property type="match status" value="1"/>
</dbReference>
<feature type="domain" description="RNA polymerase sigma-70 region 2" evidence="3">
    <location>
        <begin position="13"/>
        <end position="81"/>
    </location>
</feature>
<dbReference type="RefSeq" id="WP_185141027.1">
    <property type="nucleotide sequence ID" value="NZ_JACJVP010000002.1"/>
</dbReference>
<evidence type="ECO:0000313" key="5">
    <source>
        <dbReference type="EMBL" id="MBB6669579.1"/>
    </source>
</evidence>
<comment type="caution">
    <text evidence="5">The sequence shown here is derived from an EMBL/GenBank/DDBJ whole genome shotgun (WGS) entry which is preliminary data.</text>
</comment>
<dbReference type="GO" id="GO:0003677">
    <property type="term" value="F:DNA binding"/>
    <property type="evidence" value="ECO:0007669"/>
    <property type="project" value="InterPro"/>
</dbReference>
<keyword evidence="6" id="KW-1185">Reference proteome</keyword>
<feature type="compositionally biased region" description="Low complexity" evidence="2">
    <location>
        <begin position="191"/>
        <end position="202"/>
    </location>
</feature>
<evidence type="ECO:0000313" key="6">
    <source>
        <dbReference type="Proteomes" id="UP000547209"/>
    </source>
</evidence>
<evidence type="ECO:0000259" key="3">
    <source>
        <dbReference type="Pfam" id="PF04542"/>
    </source>
</evidence>
<organism evidence="5 6">
    <name type="scientific">Cohnella nanjingensis</name>
    <dbReference type="NCBI Taxonomy" id="1387779"/>
    <lineage>
        <taxon>Bacteria</taxon>
        <taxon>Bacillati</taxon>
        <taxon>Bacillota</taxon>
        <taxon>Bacilli</taxon>
        <taxon>Bacillales</taxon>
        <taxon>Paenibacillaceae</taxon>
        <taxon>Cohnella</taxon>
    </lineage>
</organism>
<dbReference type="SUPFAM" id="SSF88659">
    <property type="entry name" value="Sigma3 and sigma4 domains of RNA polymerase sigma factors"/>
    <property type="match status" value="1"/>
</dbReference>
<dbReference type="InterPro" id="IPR036388">
    <property type="entry name" value="WH-like_DNA-bd_sf"/>
</dbReference>
<evidence type="ECO:0000256" key="1">
    <source>
        <dbReference type="ARBA" id="ARBA00011344"/>
    </source>
</evidence>
<dbReference type="PANTHER" id="PTHR30173">
    <property type="entry name" value="SIGMA 19 FACTOR"/>
    <property type="match status" value="1"/>
</dbReference>
<dbReference type="Gene3D" id="1.10.10.10">
    <property type="entry name" value="Winged helix-like DNA-binding domain superfamily/Winged helix DNA-binding domain"/>
    <property type="match status" value="1"/>
</dbReference>